<sequence length="448" mass="50708">MPLSFNLISLGCPKNQVDSENIFTRLEKSDIRFTSDSDSCDICVVNTCGFIEAARKESIGVIMEAVEKKKSGAVKYIAVTGCMVNNNIEILKKELPEVDIFLATFDEEKIVEEIETAAGKKISGRQASSKEYKEFEREHFNLKSTAYLKISEGCSRSCSFCTIPSIRGAYRSKSIEEIKKEAAYLASAGVEELIIVSQDTSYYGTDAGVKNGLYVLLKELIKIKGVKWIRLMYLYPSAALFTDDLISLFNNEEKILKYIDMPVQHISDKILKLMKRGESKKDVLRIIEKIKNEIPGAALRTSLIIGFPGETDKDFEELSAFVKDVKFDNLGVFKYSDEMSAVSYKYNQKVSAKIKSERYKILMETQKSLIGSIMSKHIGRTYEAVIDEINNKTVKLRTYFQSPDIDGYTYMYSEDLKNSRGYIAKKNFIYVNINKIKGYDLLCTPSAI</sequence>
<reference evidence="11 12" key="1">
    <citation type="submission" date="2019-01" db="EMBL/GenBank/DDBJ databases">
        <title>Insights into ecological role of a new deltaproteobacterial order Candidatus Sinidesulfobacterales (Sva0485) by metagenomics and metatranscriptomics.</title>
        <authorList>
            <person name="Tan S."/>
            <person name="Liu J."/>
            <person name="Fang Y."/>
            <person name="Hedlund B."/>
            <person name="Lian Z.-H."/>
            <person name="Huang L.-Y."/>
            <person name="Li J.-T."/>
            <person name="Huang L.-N."/>
            <person name="Li W.-J."/>
            <person name="Jiang H.-C."/>
            <person name="Dong H.-L."/>
            <person name="Shu W.-S."/>
        </authorList>
    </citation>
    <scope>NUCLEOTIDE SEQUENCE [LARGE SCALE GENOMIC DNA]</scope>
    <source>
        <strain evidence="11">AP4</strain>
    </source>
</reference>
<dbReference type="SFLD" id="SFLDF00274">
    <property type="entry name" value="ribosomal_protein_S12_methylth"/>
    <property type="match status" value="1"/>
</dbReference>
<evidence type="ECO:0000256" key="4">
    <source>
        <dbReference type="ARBA" id="ARBA00022691"/>
    </source>
</evidence>
<dbReference type="CDD" id="cd01335">
    <property type="entry name" value="Radical_SAM"/>
    <property type="match status" value="1"/>
</dbReference>
<proteinExistence type="inferred from homology"/>
<dbReference type="NCBIfam" id="TIGR01125">
    <property type="entry name" value="30S ribosomal protein S12 methylthiotransferase RimO"/>
    <property type="match status" value="1"/>
</dbReference>
<feature type="domain" description="Radical SAM core" evidence="10">
    <location>
        <begin position="140"/>
        <end position="372"/>
    </location>
</feature>
<dbReference type="InterPro" id="IPR007197">
    <property type="entry name" value="rSAM"/>
</dbReference>
<name>A0A520XF82_9DELT</name>
<feature type="binding site" evidence="8">
    <location>
        <position position="82"/>
    </location>
    <ligand>
        <name>[4Fe-4S] cluster</name>
        <dbReference type="ChEBI" id="CHEBI:49883"/>
        <label>1</label>
    </ligand>
</feature>
<evidence type="ECO:0000256" key="6">
    <source>
        <dbReference type="ARBA" id="ARBA00023004"/>
    </source>
</evidence>
<dbReference type="PANTHER" id="PTHR43837">
    <property type="entry name" value="RIBOSOMAL PROTEIN S12 METHYLTHIOTRANSFERASE RIMO"/>
    <property type="match status" value="1"/>
</dbReference>
<organism evidence="11 12">
    <name type="scientific">Candidatus Acidulodesulfobacterium acidiphilum</name>
    <dbReference type="NCBI Taxonomy" id="2597224"/>
    <lineage>
        <taxon>Bacteria</taxon>
        <taxon>Deltaproteobacteria</taxon>
        <taxon>Candidatus Acidulodesulfobacterales</taxon>
        <taxon>Candidatus Acidulodesulfobacterium</taxon>
    </lineage>
</organism>
<comment type="similarity">
    <text evidence="8">Belongs to the methylthiotransferase family. RimO subfamily.</text>
</comment>
<comment type="function">
    <text evidence="8">Catalyzes the methylthiolation of an aspartic acid residue of ribosomal protein uS12.</text>
</comment>
<keyword evidence="1 8" id="KW-0004">4Fe-4S</keyword>
<evidence type="ECO:0000256" key="8">
    <source>
        <dbReference type="HAMAP-Rule" id="MF_01865"/>
    </source>
</evidence>
<feature type="binding site" evidence="8">
    <location>
        <position position="154"/>
    </location>
    <ligand>
        <name>[4Fe-4S] cluster</name>
        <dbReference type="ChEBI" id="CHEBI:49883"/>
        <label>2</label>
        <note>4Fe-4S-S-AdoMet</note>
    </ligand>
</feature>
<dbReference type="Gene3D" id="3.40.50.12160">
    <property type="entry name" value="Methylthiotransferase, N-terminal domain"/>
    <property type="match status" value="1"/>
</dbReference>
<evidence type="ECO:0000259" key="9">
    <source>
        <dbReference type="PROSITE" id="PS51449"/>
    </source>
</evidence>
<keyword evidence="5 8" id="KW-0479">Metal-binding</keyword>
<dbReference type="Pfam" id="PF00919">
    <property type="entry name" value="UPF0004"/>
    <property type="match status" value="1"/>
</dbReference>
<dbReference type="GO" id="GO:0005840">
    <property type="term" value="C:ribosome"/>
    <property type="evidence" value="ECO:0007669"/>
    <property type="project" value="UniProtKB-KW"/>
</dbReference>
<evidence type="ECO:0000313" key="12">
    <source>
        <dbReference type="Proteomes" id="UP000322454"/>
    </source>
</evidence>
<dbReference type="InterPro" id="IPR012340">
    <property type="entry name" value="NA-bd_OB-fold"/>
</dbReference>
<dbReference type="NCBIfam" id="TIGR00089">
    <property type="entry name" value="MiaB/RimO family radical SAM methylthiotransferase"/>
    <property type="match status" value="1"/>
</dbReference>
<dbReference type="GO" id="GO:0103039">
    <property type="term" value="F:protein methylthiotransferase activity"/>
    <property type="evidence" value="ECO:0007669"/>
    <property type="project" value="UniProtKB-EC"/>
</dbReference>
<dbReference type="EMBL" id="SHMQ01000006">
    <property type="protein sequence ID" value="RZV39755.1"/>
    <property type="molecule type" value="Genomic_DNA"/>
</dbReference>
<dbReference type="GO" id="GO:0046872">
    <property type="term" value="F:metal ion binding"/>
    <property type="evidence" value="ECO:0007669"/>
    <property type="project" value="UniProtKB-KW"/>
</dbReference>
<comment type="catalytic activity">
    <reaction evidence="8">
        <text>L-aspartate(89)-[ribosomal protein uS12]-hydrogen + (sulfur carrier)-SH + AH2 + 2 S-adenosyl-L-methionine = 3-methylsulfanyl-L-aspartate(89)-[ribosomal protein uS12]-hydrogen + (sulfur carrier)-H + 5'-deoxyadenosine + L-methionine + A + S-adenosyl-L-homocysteine + 2 H(+)</text>
        <dbReference type="Rhea" id="RHEA:37087"/>
        <dbReference type="Rhea" id="RHEA-COMP:10460"/>
        <dbReference type="Rhea" id="RHEA-COMP:10461"/>
        <dbReference type="Rhea" id="RHEA-COMP:14737"/>
        <dbReference type="Rhea" id="RHEA-COMP:14739"/>
        <dbReference type="ChEBI" id="CHEBI:13193"/>
        <dbReference type="ChEBI" id="CHEBI:15378"/>
        <dbReference type="ChEBI" id="CHEBI:17319"/>
        <dbReference type="ChEBI" id="CHEBI:17499"/>
        <dbReference type="ChEBI" id="CHEBI:29917"/>
        <dbReference type="ChEBI" id="CHEBI:29961"/>
        <dbReference type="ChEBI" id="CHEBI:57844"/>
        <dbReference type="ChEBI" id="CHEBI:57856"/>
        <dbReference type="ChEBI" id="CHEBI:59789"/>
        <dbReference type="ChEBI" id="CHEBI:64428"/>
        <dbReference type="ChEBI" id="CHEBI:73599"/>
        <dbReference type="EC" id="2.8.4.4"/>
    </reaction>
</comment>
<comment type="cofactor">
    <cofactor evidence="8">
        <name>[4Fe-4S] cluster</name>
        <dbReference type="ChEBI" id="CHEBI:49883"/>
    </cofactor>
    <text evidence="8">Binds 2 [4Fe-4S] clusters. One cluster is coordinated with 3 cysteines and an exchangeable S-adenosyl-L-methionine.</text>
</comment>
<keyword evidence="7 8" id="KW-0411">Iron-sulfur</keyword>
<dbReference type="FunFam" id="3.80.30.20:FF:000001">
    <property type="entry name" value="tRNA-2-methylthio-N(6)-dimethylallyladenosine synthase 2"/>
    <property type="match status" value="1"/>
</dbReference>
<evidence type="ECO:0000256" key="2">
    <source>
        <dbReference type="ARBA" id="ARBA00022490"/>
    </source>
</evidence>
<dbReference type="SUPFAM" id="SSF102114">
    <property type="entry name" value="Radical SAM enzymes"/>
    <property type="match status" value="1"/>
</dbReference>
<dbReference type="Gene3D" id="3.80.30.20">
    <property type="entry name" value="tm_1862 like domain"/>
    <property type="match status" value="1"/>
</dbReference>
<dbReference type="Pfam" id="PF18693">
    <property type="entry name" value="TRAM_2"/>
    <property type="match status" value="1"/>
</dbReference>
<dbReference type="SFLD" id="SFLDS00029">
    <property type="entry name" value="Radical_SAM"/>
    <property type="match status" value="1"/>
</dbReference>
<dbReference type="GO" id="GO:0006400">
    <property type="term" value="P:tRNA modification"/>
    <property type="evidence" value="ECO:0007669"/>
    <property type="project" value="InterPro"/>
</dbReference>
<keyword evidence="11" id="KW-0687">Ribonucleoprotein</keyword>
<evidence type="ECO:0000259" key="10">
    <source>
        <dbReference type="PROSITE" id="PS51918"/>
    </source>
</evidence>
<dbReference type="InterPro" id="IPR002792">
    <property type="entry name" value="TRAM_dom"/>
</dbReference>
<feature type="binding site" evidence="8">
    <location>
        <position position="12"/>
    </location>
    <ligand>
        <name>[4Fe-4S] cluster</name>
        <dbReference type="ChEBI" id="CHEBI:49883"/>
        <label>1</label>
    </ligand>
</feature>
<dbReference type="GO" id="GO:0005829">
    <property type="term" value="C:cytosol"/>
    <property type="evidence" value="ECO:0007669"/>
    <property type="project" value="TreeGrafter"/>
</dbReference>
<accession>A0A520XF82</accession>
<feature type="binding site" evidence="8">
    <location>
        <position position="158"/>
    </location>
    <ligand>
        <name>[4Fe-4S] cluster</name>
        <dbReference type="ChEBI" id="CHEBI:49883"/>
        <label>2</label>
        <note>4Fe-4S-S-AdoMet</note>
    </ligand>
</feature>
<dbReference type="InterPro" id="IPR005839">
    <property type="entry name" value="Methylthiotransferase"/>
</dbReference>
<feature type="domain" description="MTTase N-terminal" evidence="9">
    <location>
        <begin position="3"/>
        <end position="119"/>
    </location>
</feature>
<dbReference type="AlphaFoldDB" id="A0A520XF82"/>
<gene>
    <name evidence="8 11" type="primary">rimO</name>
    <name evidence="11" type="ORF">EVJ48_03470</name>
</gene>
<dbReference type="PROSITE" id="PS51449">
    <property type="entry name" value="MTTASE_N"/>
    <property type="match status" value="1"/>
</dbReference>
<comment type="subcellular location">
    <subcellularLocation>
        <location evidence="8">Cytoplasm</location>
    </subcellularLocation>
</comment>
<dbReference type="Pfam" id="PF04055">
    <property type="entry name" value="Radical_SAM"/>
    <property type="match status" value="1"/>
</dbReference>
<keyword evidence="3 8" id="KW-0808">Transferase</keyword>
<dbReference type="GO" id="GO:0035599">
    <property type="term" value="F:aspartic acid methylthiotransferase activity"/>
    <property type="evidence" value="ECO:0007669"/>
    <property type="project" value="TreeGrafter"/>
</dbReference>
<dbReference type="Proteomes" id="UP000322454">
    <property type="component" value="Unassembled WGS sequence"/>
</dbReference>
<feature type="binding site" evidence="8">
    <location>
        <position position="161"/>
    </location>
    <ligand>
        <name>[4Fe-4S] cluster</name>
        <dbReference type="ChEBI" id="CHEBI:49883"/>
        <label>2</label>
        <note>4Fe-4S-S-AdoMet</note>
    </ligand>
</feature>
<dbReference type="InterPro" id="IPR058240">
    <property type="entry name" value="rSAM_sf"/>
</dbReference>
<dbReference type="GO" id="GO:0051539">
    <property type="term" value="F:4 iron, 4 sulfur cluster binding"/>
    <property type="evidence" value="ECO:0007669"/>
    <property type="project" value="UniProtKB-UniRule"/>
</dbReference>
<dbReference type="EC" id="2.8.4.4" evidence="8"/>
<dbReference type="HAMAP" id="MF_01865">
    <property type="entry name" value="MTTase_RimO"/>
    <property type="match status" value="1"/>
</dbReference>
<dbReference type="SMART" id="SM00729">
    <property type="entry name" value="Elp3"/>
    <property type="match status" value="1"/>
</dbReference>
<dbReference type="SFLD" id="SFLDG01082">
    <property type="entry name" value="B12-binding_domain_containing"/>
    <property type="match status" value="1"/>
</dbReference>
<dbReference type="InterPro" id="IPR013848">
    <property type="entry name" value="Methylthiotransferase_N"/>
</dbReference>
<dbReference type="InterPro" id="IPR020612">
    <property type="entry name" value="Methylthiotransferase_CS"/>
</dbReference>
<evidence type="ECO:0000256" key="3">
    <source>
        <dbReference type="ARBA" id="ARBA00022679"/>
    </source>
</evidence>
<dbReference type="InterPro" id="IPR023404">
    <property type="entry name" value="rSAM_horseshoe"/>
</dbReference>
<dbReference type="PANTHER" id="PTHR43837:SF1">
    <property type="entry name" value="RIBOSOMAL PROTEIN US12 METHYLTHIOTRANSFERASE RIMO"/>
    <property type="match status" value="1"/>
</dbReference>
<dbReference type="Gene3D" id="2.40.50.140">
    <property type="entry name" value="Nucleic acid-binding proteins"/>
    <property type="match status" value="1"/>
</dbReference>
<dbReference type="PROSITE" id="PS01278">
    <property type="entry name" value="MTTASE_RADICAL"/>
    <property type="match status" value="1"/>
</dbReference>
<comment type="caution">
    <text evidence="11">The sequence shown here is derived from an EMBL/GenBank/DDBJ whole genome shotgun (WGS) entry which is preliminary data.</text>
</comment>
<dbReference type="SFLD" id="SFLDG01061">
    <property type="entry name" value="methylthiotransferase"/>
    <property type="match status" value="1"/>
</dbReference>
<dbReference type="InterPro" id="IPR038135">
    <property type="entry name" value="Methylthiotransferase_N_sf"/>
</dbReference>
<feature type="binding site" evidence="8">
    <location>
        <position position="48"/>
    </location>
    <ligand>
        <name>[4Fe-4S] cluster</name>
        <dbReference type="ChEBI" id="CHEBI:49883"/>
        <label>1</label>
    </ligand>
</feature>
<dbReference type="InterPro" id="IPR006638">
    <property type="entry name" value="Elp3/MiaA/NifB-like_rSAM"/>
</dbReference>
<keyword evidence="4 8" id="KW-0949">S-adenosyl-L-methionine</keyword>
<keyword evidence="11" id="KW-0689">Ribosomal protein</keyword>
<evidence type="ECO:0000256" key="1">
    <source>
        <dbReference type="ARBA" id="ARBA00022485"/>
    </source>
</evidence>
<dbReference type="InterPro" id="IPR005840">
    <property type="entry name" value="Ribosomal_uS12_MeSTrfase_RimO"/>
</dbReference>
<evidence type="ECO:0000256" key="5">
    <source>
        <dbReference type="ARBA" id="ARBA00022723"/>
    </source>
</evidence>
<evidence type="ECO:0000313" key="11">
    <source>
        <dbReference type="EMBL" id="RZV39755.1"/>
    </source>
</evidence>
<dbReference type="PROSITE" id="PS51918">
    <property type="entry name" value="RADICAL_SAM"/>
    <property type="match status" value="1"/>
</dbReference>
<keyword evidence="6 8" id="KW-0408">Iron</keyword>
<protein>
    <recommendedName>
        <fullName evidence="8">Ribosomal protein uS12 methylthiotransferase RimO</fullName>
        <shortName evidence="8">uS12 MTTase</shortName>
        <shortName evidence="8">uS12 methylthiotransferase</shortName>
        <ecNumber evidence="8">2.8.4.4</ecNumber>
    </recommendedName>
    <alternativeName>
        <fullName evidence="8">Ribosomal protein uS12 (aspartate-C(3))-methylthiotransferase</fullName>
    </alternativeName>
    <alternativeName>
        <fullName evidence="8">Ribosome maturation factor RimO</fullName>
    </alternativeName>
</protein>
<keyword evidence="2 8" id="KW-0963">Cytoplasm</keyword>
<evidence type="ECO:0000256" key="7">
    <source>
        <dbReference type="ARBA" id="ARBA00023014"/>
    </source>
</evidence>